<comment type="function">
    <text evidence="14">Converts heme B (protoheme IX) to heme O by substitution of the vinyl group on carbon 2 of heme B porphyrin ring with a hydroxyethyl farnesyl side group.</text>
</comment>
<evidence type="ECO:0000256" key="8">
    <source>
        <dbReference type="ARBA" id="ARBA00023133"/>
    </source>
</evidence>
<accession>A0A259TZW2</accession>
<feature type="transmembrane region" description="Helical" evidence="14">
    <location>
        <begin position="97"/>
        <end position="118"/>
    </location>
</feature>
<feature type="transmembrane region" description="Helical" evidence="14">
    <location>
        <begin position="178"/>
        <end position="199"/>
    </location>
</feature>
<dbReference type="RefSeq" id="WP_094548085.1">
    <property type="nucleotide sequence ID" value="NZ_MQWB01000001.1"/>
</dbReference>
<dbReference type="Proteomes" id="UP000216446">
    <property type="component" value="Unassembled WGS sequence"/>
</dbReference>
<comment type="catalytic activity">
    <reaction evidence="13 14">
        <text>heme b + (2E,6E)-farnesyl diphosphate + H2O = Fe(II)-heme o + diphosphate</text>
        <dbReference type="Rhea" id="RHEA:28070"/>
        <dbReference type="ChEBI" id="CHEBI:15377"/>
        <dbReference type="ChEBI" id="CHEBI:33019"/>
        <dbReference type="ChEBI" id="CHEBI:60344"/>
        <dbReference type="ChEBI" id="CHEBI:60530"/>
        <dbReference type="ChEBI" id="CHEBI:175763"/>
        <dbReference type="EC" id="2.5.1.141"/>
    </reaction>
</comment>
<evidence type="ECO:0000256" key="13">
    <source>
        <dbReference type="ARBA" id="ARBA00047690"/>
    </source>
</evidence>
<dbReference type="HAMAP" id="MF_00154">
    <property type="entry name" value="CyoE_CtaB"/>
    <property type="match status" value="1"/>
</dbReference>
<keyword evidence="4 14" id="KW-1003">Cell membrane</keyword>
<proteinExistence type="inferred from homology"/>
<evidence type="ECO:0000256" key="2">
    <source>
        <dbReference type="ARBA" id="ARBA00004919"/>
    </source>
</evidence>
<dbReference type="Gene3D" id="1.10.357.140">
    <property type="entry name" value="UbiA prenyltransferase"/>
    <property type="match status" value="1"/>
</dbReference>
<keyword evidence="16" id="KW-1185">Reference proteome</keyword>
<evidence type="ECO:0000256" key="3">
    <source>
        <dbReference type="ARBA" id="ARBA00012292"/>
    </source>
</evidence>
<dbReference type="OrthoDB" id="9814417at2"/>
<dbReference type="InParanoid" id="A0A259TZW2"/>
<evidence type="ECO:0000256" key="11">
    <source>
        <dbReference type="ARBA" id="ARBA00040810"/>
    </source>
</evidence>
<sequence length="302" mass="31836">MRSSTPLTAPAETAEFARFADYRELLKPGIASFVVVMAAASYLLGSDGTIVWKTLIGLMVGTGLTAGGAGTLNHVVERDLDARMGRTRQRPVSAGRVSPLAGALYGIGCAVAGAVVLALTTNPITTALSVLTVGLYVLVYTPLKQRTVHNTLVGAIPGALPALGGVTAATGSLNTTGWVLFGILFLWQLPHFYALAWVLREDYQKGGFKMLPSARGGVRATTSIALVSTLALLVVGMLPGATGAAGMLYLVGMAFIGVVFTIPAFSFYSEPNDERARRLFLTSVIWVPCFFALVVADVLLRW</sequence>
<dbReference type="UniPathway" id="UPA00834">
    <property type="reaction ID" value="UER00712"/>
</dbReference>
<dbReference type="AlphaFoldDB" id="A0A259TZW2"/>
<dbReference type="GO" id="GO:0005886">
    <property type="term" value="C:plasma membrane"/>
    <property type="evidence" value="ECO:0007669"/>
    <property type="project" value="UniProtKB-SubCell"/>
</dbReference>
<keyword evidence="6 14" id="KW-0812">Transmembrane</keyword>
<dbReference type="Pfam" id="PF01040">
    <property type="entry name" value="UbiA"/>
    <property type="match status" value="1"/>
</dbReference>
<comment type="caution">
    <text evidence="15">The sequence shown here is derived from an EMBL/GenBank/DDBJ whole genome shotgun (WGS) entry which is preliminary data.</text>
</comment>
<dbReference type="NCBIfam" id="TIGR01473">
    <property type="entry name" value="cyoE_ctaB"/>
    <property type="match status" value="1"/>
</dbReference>
<dbReference type="FunCoup" id="A0A259TZW2">
    <property type="interactions" value="393"/>
</dbReference>
<name>A0A259TZW2_9BACT</name>
<dbReference type="InterPro" id="IPR030470">
    <property type="entry name" value="UbiA_prenylTrfase_CS"/>
</dbReference>
<organism evidence="15 16">
    <name type="scientific">Rubricoccus marinus</name>
    <dbReference type="NCBI Taxonomy" id="716817"/>
    <lineage>
        <taxon>Bacteria</taxon>
        <taxon>Pseudomonadati</taxon>
        <taxon>Rhodothermota</taxon>
        <taxon>Rhodothermia</taxon>
        <taxon>Rhodothermales</taxon>
        <taxon>Rubricoccaceae</taxon>
        <taxon>Rubricoccus</taxon>
    </lineage>
</organism>
<evidence type="ECO:0000256" key="1">
    <source>
        <dbReference type="ARBA" id="ARBA00004651"/>
    </source>
</evidence>
<dbReference type="InterPro" id="IPR006369">
    <property type="entry name" value="Protohaem_IX_farnesylTrfase"/>
</dbReference>
<dbReference type="GO" id="GO:0048034">
    <property type="term" value="P:heme O biosynthetic process"/>
    <property type="evidence" value="ECO:0007669"/>
    <property type="project" value="UniProtKB-UniRule"/>
</dbReference>
<feature type="transmembrane region" description="Helical" evidence="14">
    <location>
        <begin position="247"/>
        <end position="267"/>
    </location>
</feature>
<comment type="subcellular location">
    <subcellularLocation>
        <location evidence="1 14">Cell membrane</location>
        <topology evidence="1 14">Multi-pass membrane protein</topology>
    </subcellularLocation>
</comment>
<keyword evidence="5 14" id="KW-0808">Transferase</keyword>
<evidence type="ECO:0000256" key="5">
    <source>
        <dbReference type="ARBA" id="ARBA00022679"/>
    </source>
</evidence>
<evidence type="ECO:0000256" key="6">
    <source>
        <dbReference type="ARBA" id="ARBA00022692"/>
    </source>
</evidence>
<dbReference type="PROSITE" id="PS00943">
    <property type="entry name" value="UBIA"/>
    <property type="match status" value="1"/>
</dbReference>
<reference evidence="15 16" key="1">
    <citation type="submission" date="2016-11" db="EMBL/GenBank/DDBJ databases">
        <title>Study of marine rhodopsin-containing bacteria.</title>
        <authorList>
            <person name="Yoshizawa S."/>
            <person name="Kumagai Y."/>
            <person name="Kogure K."/>
        </authorList>
    </citation>
    <scope>NUCLEOTIDE SEQUENCE [LARGE SCALE GENOMIC DNA]</scope>
    <source>
        <strain evidence="15 16">SG-29</strain>
    </source>
</reference>
<evidence type="ECO:0000256" key="12">
    <source>
        <dbReference type="ARBA" id="ARBA00042475"/>
    </source>
</evidence>
<keyword evidence="8 14" id="KW-0350">Heme biosynthesis</keyword>
<evidence type="ECO:0000313" key="15">
    <source>
        <dbReference type="EMBL" id="OZC03104.1"/>
    </source>
</evidence>
<keyword evidence="7 14" id="KW-1133">Transmembrane helix</keyword>
<dbReference type="PANTHER" id="PTHR43448:SF7">
    <property type="entry name" value="4-HYDROXYBENZOATE SOLANESYLTRANSFERASE"/>
    <property type="match status" value="1"/>
</dbReference>
<dbReference type="EMBL" id="MQWB01000001">
    <property type="protein sequence ID" value="OZC03104.1"/>
    <property type="molecule type" value="Genomic_DNA"/>
</dbReference>
<dbReference type="EC" id="2.5.1.141" evidence="3 14"/>
<gene>
    <name evidence="14" type="primary">ctaB</name>
    <name evidence="15" type="ORF">BSZ36_09045</name>
</gene>
<dbReference type="InterPro" id="IPR044878">
    <property type="entry name" value="UbiA_sf"/>
</dbReference>
<comment type="miscellaneous">
    <text evidence="14">Carbon 2 of the heme B porphyrin ring is defined according to the Fischer nomenclature.</text>
</comment>
<dbReference type="GO" id="GO:0008495">
    <property type="term" value="F:protoheme IX farnesyltransferase activity"/>
    <property type="evidence" value="ECO:0007669"/>
    <property type="project" value="UniProtKB-UniRule"/>
</dbReference>
<dbReference type="InterPro" id="IPR000537">
    <property type="entry name" value="UbiA_prenyltransferase"/>
</dbReference>
<feature type="transmembrane region" description="Helical" evidence="14">
    <location>
        <begin position="25"/>
        <end position="44"/>
    </location>
</feature>
<feature type="transmembrane region" description="Helical" evidence="14">
    <location>
        <begin position="124"/>
        <end position="140"/>
    </location>
</feature>
<feature type="transmembrane region" description="Helical" evidence="14">
    <location>
        <begin position="279"/>
        <end position="300"/>
    </location>
</feature>
<keyword evidence="9 14" id="KW-0472">Membrane</keyword>
<feature type="transmembrane region" description="Helical" evidence="14">
    <location>
        <begin position="220"/>
        <end position="241"/>
    </location>
</feature>
<feature type="transmembrane region" description="Helical" evidence="14">
    <location>
        <begin position="152"/>
        <end position="172"/>
    </location>
</feature>
<evidence type="ECO:0000256" key="10">
    <source>
        <dbReference type="ARBA" id="ARBA00030253"/>
    </source>
</evidence>
<evidence type="ECO:0000256" key="7">
    <source>
        <dbReference type="ARBA" id="ARBA00022989"/>
    </source>
</evidence>
<dbReference type="CDD" id="cd13957">
    <property type="entry name" value="PT_UbiA_Cox10"/>
    <property type="match status" value="1"/>
</dbReference>
<evidence type="ECO:0000256" key="4">
    <source>
        <dbReference type="ARBA" id="ARBA00022475"/>
    </source>
</evidence>
<protein>
    <recommendedName>
        <fullName evidence="11 14">Protoheme IX farnesyltransferase</fullName>
        <ecNumber evidence="3 14">2.5.1.141</ecNumber>
    </recommendedName>
    <alternativeName>
        <fullName evidence="12 14">Heme B farnesyltransferase</fullName>
    </alternativeName>
    <alternativeName>
        <fullName evidence="10 14">Heme O synthase</fullName>
    </alternativeName>
</protein>
<dbReference type="PANTHER" id="PTHR43448">
    <property type="entry name" value="PROTOHEME IX FARNESYLTRANSFERASE, MITOCHONDRIAL"/>
    <property type="match status" value="1"/>
</dbReference>
<feature type="transmembrane region" description="Helical" evidence="14">
    <location>
        <begin position="50"/>
        <end position="76"/>
    </location>
</feature>
<comment type="pathway">
    <text evidence="2 14">Porphyrin-containing compound metabolism; heme O biosynthesis; heme O from protoheme: step 1/1.</text>
</comment>
<evidence type="ECO:0000256" key="14">
    <source>
        <dbReference type="HAMAP-Rule" id="MF_00154"/>
    </source>
</evidence>
<evidence type="ECO:0000256" key="9">
    <source>
        <dbReference type="ARBA" id="ARBA00023136"/>
    </source>
</evidence>
<evidence type="ECO:0000313" key="16">
    <source>
        <dbReference type="Proteomes" id="UP000216446"/>
    </source>
</evidence>
<comment type="similarity">
    <text evidence="14">Belongs to the UbiA prenyltransferase family. Protoheme IX farnesyltransferase subfamily.</text>
</comment>